<dbReference type="AlphaFoldDB" id="A0A448X9D1"/>
<dbReference type="Gene3D" id="3.10.20.90">
    <property type="entry name" value="Phosphatidylinositol 3-kinase Catalytic Subunit, Chain A, domain 1"/>
    <property type="match status" value="1"/>
</dbReference>
<dbReference type="CDD" id="cd01789">
    <property type="entry name" value="Ubl_TBCB"/>
    <property type="match status" value="1"/>
</dbReference>
<dbReference type="EMBL" id="CAAALY010123112">
    <property type="protein sequence ID" value="VEL31505.1"/>
    <property type="molecule type" value="Genomic_DNA"/>
</dbReference>
<dbReference type="GO" id="GO:0007023">
    <property type="term" value="P:post-chaperonin tubulin folding pathway"/>
    <property type="evidence" value="ECO:0007669"/>
    <property type="project" value="InterPro"/>
</dbReference>
<evidence type="ECO:0000313" key="2">
    <source>
        <dbReference type="EMBL" id="VEL31505.1"/>
    </source>
</evidence>
<dbReference type="GO" id="GO:0043014">
    <property type="term" value="F:alpha-tubulin binding"/>
    <property type="evidence" value="ECO:0007669"/>
    <property type="project" value="InterPro"/>
</dbReference>
<dbReference type="GO" id="GO:0007021">
    <property type="term" value="P:tubulin complex assembly"/>
    <property type="evidence" value="ECO:0007669"/>
    <property type="project" value="InterPro"/>
</dbReference>
<dbReference type="Pfam" id="PF14560">
    <property type="entry name" value="Ubiquitin_2"/>
    <property type="match status" value="1"/>
</dbReference>
<sequence>MYFPPLYNRMDPPSPFASLSVTSSASKIRCEKRYPLNITISNLKDRLVLVTGCDNRTMRIDLFDHEDKHVCSCDGDARTLESFGASSGMRLHVTDSSLPEGAYDKISEDTSESFHISYEDYAKRDGR</sequence>
<keyword evidence="3" id="KW-1185">Reference proteome</keyword>
<accession>A0A448X9D1</accession>
<gene>
    <name evidence="2" type="ORF">PXEA_LOCUS24945</name>
</gene>
<dbReference type="SUPFAM" id="SSF54236">
    <property type="entry name" value="Ubiquitin-like"/>
    <property type="match status" value="1"/>
</dbReference>
<evidence type="ECO:0000259" key="1">
    <source>
        <dbReference type="Pfam" id="PF14560"/>
    </source>
</evidence>
<dbReference type="InterPro" id="IPR000626">
    <property type="entry name" value="Ubiquitin-like_dom"/>
</dbReference>
<dbReference type="Proteomes" id="UP000784294">
    <property type="component" value="Unassembled WGS sequence"/>
</dbReference>
<protein>
    <recommendedName>
        <fullName evidence="1">Ubiquitin-like domain-containing protein</fullName>
    </recommendedName>
</protein>
<dbReference type="OrthoDB" id="5295208at2759"/>
<organism evidence="2 3">
    <name type="scientific">Protopolystoma xenopodis</name>
    <dbReference type="NCBI Taxonomy" id="117903"/>
    <lineage>
        <taxon>Eukaryota</taxon>
        <taxon>Metazoa</taxon>
        <taxon>Spiralia</taxon>
        <taxon>Lophotrochozoa</taxon>
        <taxon>Platyhelminthes</taxon>
        <taxon>Monogenea</taxon>
        <taxon>Polyopisthocotylea</taxon>
        <taxon>Polystomatidea</taxon>
        <taxon>Polystomatidae</taxon>
        <taxon>Protopolystoma</taxon>
    </lineage>
</organism>
<dbReference type="InterPro" id="IPR045172">
    <property type="entry name" value="TBCB_Ubl"/>
</dbReference>
<evidence type="ECO:0000313" key="3">
    <source>
        <dbReference type="Proteomes" id="UP000784294"/>
    </source>
</evidence>
<proteinExistence type="predicted"/>
<reference evidence="2" key="1">
    <citation type="submission" date="2018-11" db="EMBL/GenBank/DDBJ databases">
        <authorList>
            <consortium name="Pathogen Informatics"/>
        </authorList>
    </citation>
    <scope>NUCLEOTIDE SEQUENCE</scope>
</reference>
<comment type="caution">
    <text evidence="2">The sequence shown here is derived from an EMBL/GenBank/DDBJ whole genome shotgun (WGS) entry which is preliminary data.</text>
</comment>
<name>A0A448X9D1_9PLAT</name>
<feature type="domain" description="Ubiquitin-like" evidence="1">
    <location>
        <begin position="18"/>
        <end position="97"/>
    </location>
</feature>
<dbReference type="InterPro" id="IPR029071">
    <property type="entry name" value="Ubiquitin-like_domsf"/>
</dbReference>